<sequence length="130" mass="15078">MAVQRTFHATDANTGMTRFMVRIVEKGDGYGRWNRAEQKLALIRDKDEPLVEFYDADNNGEPFDAQFISRYYFTTLSKDTDRTGIDLCGYEPAWQVSGEDYAMVMAFLREYETANGPVKEREPLDFSRHL</sequence>
<gene>
    <name evidence="1" type="ORF">MSSD14B_27910</name>
</gene>
<evidence type="ECO:0000313" key="2">
    <source>
        <dbReference type="Proteomes" id="UP000387223"/>
    </source>
</evidence>
<dbReference type="RefSeq" id="WP_136632332.1">
    <property type="nucleotide sequence ID" value="NZ_BGZI01000020.1"/>
</dbReference>
<comment type="caution">
    <text evidence="1">The sequence shown here is derived from an EMBL/GenBank/DDBJ whole genome shotgun (WGS) entry which is preliminary data.</text>
</comment>
<reference evidence="1 2" key="1">
    <citation type="journal article" date="2019" name="J. Gen. Appl. Microbiol.">
        <title>Aerobic degradation of cis-dichloroethene by the marine bacterium Marinobacter salsuginis strain 5N-3.</title>
        <authorList>
            <person name="Inoue Y."/>
            <person name="Fukunaga Y."/>
            <person name="Katsumata H."/>
            <person name="Ohji S."/>
            <person name="Hosoyama A."/>
            <person name="Mori K."/>
            <person name="Ando K."/>
        </authorList>
    </citation>
    <scope>NUCLEOTIDE SEQUENCE [LARGE SCALE GENOMIC DNA]</scope>
    <source>
        <strain evidence="1 2">NBRC 109114</strain>
    </source>
</reference>
<evidence type="ECO:0000313" key="1">
    <source>
        <dbReference type="EMBL" id="GBO89123.1"/>
    </source>
</evidence>
<proteinExistence type="predicted"/>
<organism evidence="1 2">
    <name type="scientific">Marinobacter salsuginis</name>
    <dbReference type="NCBI Taxonomy" id="418719"/>
    <lineage>
        <taxon>Bacteria</taxon>
        <taxon>Pseudomonadati</taxon>
        <taxon>Pseudomonadota</taxon>
        <taxon>Gammaproteobacteria</taxon>
        <taxon>Pseudomonadales</taxon>
        <taxon>Marinobacteraceae</taxon>
        <taxon>Marinobacter</taxon>
    </lineage>
</organism>
<protein>
    <submittedName>
        <fullName evidence="1">Uncharacterized protein</fullName>
    </submittedName>
</protein>
<accession>A0A5M3Q1S1</accession>
<name>A0A5M3Q1S1_9GAMM</name>
<dbReference type="EMBL" id="BGZI01000020">
    <property type="protein sequence ID" value="GBO89123.1"/>
    <property type="molecule type" value="Genomic_DNA"/>
</dbReference>
<dbReference type="AlphaFoldDB" id="A0A5M3Q1S1"/>
<dbReference type="Proteomes" id="UP000387223">
    <property type="component" value="Unassembled WGS sequence"/>
</dbReference>